<gene>
    <name evidence="1" type="ORF">PSNMU_V1.4_AUG-EV-PASAV3_0087670</name>
</gene>
<keyword evidence="2" id="KW-1185">Reference proteome</keyword>
<accession>A0A448ZIF7</accession>
<sequence>MRQNYAYDLYPRELVGLEEKWNLTQNGADFQGMKYRLKYIVSDFILESMLRTVAYTEECEEGGVEIPSSHMTYEVTFDDTPPGDGGLERTFNIQTEVNPGVEDSLVYKTVIDPETGAKLAEVRFCMLTVLRTNTPNPIGVNFLETVVGFTANLTSGFGVSANVGPKEKIVTTAAESYNVNAYLCDEYNEELTGSALTNARTQGQIVRACVTPDQDARDDGVFMKAIQDFTWFRDYGGGLGMVSQVAVQDSQAASNLLTILYCTPGSITCAFESILFASMFLTPGDVSGTGTALLQLGDSSEERKRRGLESSSLSRSLQDAGDLPATDFGLEFDLRLGEEYTGTLKTASSPKLELMHSIATMGTIALINLL</sequence>
<protein>
    <submittedName>
        <fullName evidence="1">Uncharacterized protein</fullName>
    </submittedName>
</protein>
<dbReference type="OrthoDB" id="10530761at2759"/>
<dbReference type="Proteomes" id="UP000291116">
    <property type="component" value="Unassembled WGS sequence"/>
</dbReference>
<dbReference type="AlphaFoldDB" id="A0A448ZIF7"/>
<evidence type="ECO:0000313" key="2">
    <source>
        <dbReference type="Proteomes" id="UP000291116"/>
    </source>
</evidence>
<name>A0A448ZIF7_9STRA</name>
<dbReference type="EMBL" id="CAACVS010000387">
    <property type="protein sequence ID" value="VEU41823.1"/>
    <property type="molecule type" value="Genomic_DNA"/>
</dbReference>
<proteinExistence type="predicted"/>
<evidence type="ECO:0000313" key="1">
    <source>
        <dbReference type="EMBL" id="VEU41823.1"/>
    </source>
</evidence>
<organism evidence="1 2">
    <name type="scientific">Pseudo-nitzschia multistriata</name>
    <dbReference type="NCBI Taxonomy" id="183589"/>
    <lineage>
        <taxon>Eukaryota</taxon>
        <taxon>Sar</taxon>
        <taxon>Stramenopiles</taxon>
        <taxon>Ochrophyta</taxon>
        <taxon>Bacillariophyta</taxon>
        <taxon>Bacillariophyceae</taxon>
        <taxon>Bacillariophycidae</taxon>
        <taxon>Bacillariales</taxon>
        <taxon>Bacillariaceae</taxon>
        <taxon>Pseudo-nitzschia</taxon>
    </lineage>
</organism>
<reference evidence="1 2" key="1">
    <citation type="submission" date="2019-01" db="EMBL/GenBank/DDBJ databases">
        <authorList>
            <person name="Ferrante I. M."/>
        </authorList>
    </citation>
    <scope>NUCLEOTIDE SEQUENCE [LARGE SCALE GENOMIC DNA]</scope>
    <source>
        <strain evidence="1 2">B856</strain>
    </source>
</reference>